<keyword evidence="3" id="KW-1185">Reference proteome</keyword>
<dbReference type="PATRIC" id="fig|1429439.4.peg.2100"/>
<dbReference type="EMBL" id="AZHX01000488">
    <property type="protein sequence ID" value="ETX07265.1"/>
    <property type="molecule type" value="Genomic_DNA"/>
</dbReference>
<comment type="caution">
    <text evidence="2">The sequence shown here is derived from an EMBL/GenBank/DDBJ whole genome shotgun (WGS) entry which is preliminary data.</text>
</comment>
<protein>
    <recommendedName>
        <fullName evidence="1">Guanylate cyclase domain-containing protein</fullName>
    </recommendedName>
</protein>
<feature type="domain" description="Guanylate cyclase" evidence="1">
    <location>
        <begin position="1"/>
        <end position="88"/>
    </location>
</feature>
<gene>
    <name evidence="2" type="ORF">ETSY2_12220</name>
</gene>
<dbReference type="SUPFAM" id="SSF55073">
    <property type="entry name" value="Nucleotide cyclase"/>
    <property type="match status" value="1"/>
</dbReference>
<dbReference type="AlphaFoldDB" id="W4MAQ4"/>
<evidence type="ECO:0000313" key="2">
    <source>
        <dbReference type="EMBL" id="ETX07265.1"/>
    </source>
</evidence>
<dbReference type="Proteomes" id="UP000019140">
    <property type="component" value="Unassembled WGS sequence"/>
</dbReference>
<evidence type="ECO:0000313" key="3">
    <source>
        <dbReference type="Proteomes" id="UP000019140"/>
    </source>
</evidence>
<dbReference type="InterPro" id="IPR029787">
    <property type="entry name" value="Nucleotide_cyclase"/>
</dbReference>
<proteinExistence type="predicted"/>
<dbReference type="Gene3D" id="3.30.70.1230">
    <property type="entry name" value="Nucleotide cyclase"/>
    <property type="match status" value="1"/>
</dbReference>
<sequence length="106" mass="11707">MFCDLVGSTDLSSKLDPEDWREGVRAYQEAAAQVIQRYEGDIAQYLGDGLLIYFGFPMAHEDDARRAAYTRLGIVEAMTGLNARLDLGEKQSFIACRGTVAVARSL</sequence>
<dbReference type="InterPro" id="IPR001054">
    <property type="entry name" value="A/G_cyclase"/>
</dbReference>
<dbReference type="GO" id="GO:0004016">
    <property type="term" value="F:adenylate cyclase activity"/>
    <property type="evidence" value="ECO:0007669"/>
    <property type="project" value="UniProtKB-ARBA"/>
</dbReference>
<evidence type="ECO:0000259" key="1">
    <source>
        <dbReference type="PROSITE" id="PS50125"/>
    </source>
</evidence>
<organism evidence="2 3">
    <name type="scientific">Candidatus Entotheonella gemina</name>
    <dbReference type="NCBI Taxonomy" id="1429439"/>
    <lineage>
        <taxon>Bacteria</taxon>
        <taxon>Pseudomonadati</taxon>
        <taxon>Nitrospinota/Tectimicrobiota group</taxon>
        <taxon>Candidatus Tectimicrobiota</taxon>
        <taxon>Candidatus Entotheonellia</taxon>
        <taxon>Candidatus Entotheonellales</taxon>
        <taxon>Candidatus Entotheonellaceae</taxon>
        <taxon>Candidatus Entotheonella</taxon>
    </lineage>
</organism>
<dbReference type="GO" id="GO:0009190">
    <property type="term" value="P:cyclic nucleotide biosynthetic process"/>
    <property type="evidence" value="ECO:0007669"/>
    <property type="project" value="InterPro"/>
</dbReference>
<dbReference type="GO" id="GO:0035556">
    <property type="term" value="P:intracellular signal transduction"/>
    <property type="evidence" value="ECO:0007669"/>
    <property type="project" value="InterPro"/>
</dbReference>
<dbReference type="HOGENOM" id="CLU_2218263_0_0_7"/>
<reference evidence="2 3" key="1">
    <citation type="journal article" date="2014" name="Nature">
        <title>An environmental bacterial taxon with a large and distinct metabolic repertoire.</title>
        <authorList>
            <person name="Wilson M.C."/>
            <person name="Mori T."/>
            <person name="Ruckert C."/>
            <person name="Uria A.R."/>
            <person name="Helf M.J."/>
            <person name="Takada K."/>
            <person name="Gernert C."/>
            <person name="Steffens U.A."/>
            <person name="Heycke N."/>
            <person name="Schmitt S."/>
            <person name="Rinke C."/>
            <person name="Helfrich E.J."/>
            <person name="Brachmann A.O."/>
            <person name="Gurgui C."/>
            <person name="Wakimoto T."/>
            <person name="Kracht M."/>
            <person name="Crusemann M."/>
            <person name="Hentschel U."/>
            <person name="Abe I."/>
            <person name="Matsunaga S."/>
            <person name="Kalinowski J."/>
            <person name="Takeyama H."/>
            <person name="Piel J."/>
        </authorList>
    </citation>
    <scope>NUCLEOTIDE SEQUENCE [LARGE SCALE GENOMIC DNA]</scope>
    <source>
        <strain evidence="3">TSY2</strain>
    </source>
</reference>
<dbReference type="CDD" id="cd07302">
    <property type="entry name" value="CHD"/>
    <property type="match status" value="1"/>
</dbReference>
<dbReference type="PROSITE" id="PS50125">
    <property type="entry name" value="GUANYLATE_CYCLASE_2"/>
    <property type="match status" value="1"/>
</dbReference>
<name>W4MAQ4_9BACT</name>
<accession>W4MAQ4</accession>